<keyword evidence="7" id="KW-1185">Reference proteome</keyword>
<dbReference type="PROSITE" id="PS00687">
    <property type="entry name" value="ALDEHYDE_DEHYDR_GLU"/>
    <property type="match status" value="1"/>
</dbReference>
<proteinExistence type="inferred from homology"/>
<dbReference type="FunFam" id="3.40.605.10:FF:000007">
    <property type="entry name" value="NAD/NADP-dependent betaine aldehyde dehydrogenase"/>
    <property type="match status" value="1"/>
</dbReference>
<dbReference type="InterPro" id="IPR016163">
    <property type="entry name" value="Ald_DH_C"/>
</dbReference>
<dbReference type="FunFam" id="3.40.309.10:FF:000012">
    <property type="entry name" value="Betaine aldehyde dehydrogenase"/>
    <property type="match status" value="1"/>
</dbReference>
<evidence type="ECO:0000259" key="5">
    <source>
        <dbReference type="Pfam" id="PF00171"/>
    </source>
</evidence>
<evidence type="ECO:0000256" key="3">
    <source>
        <dbReference type="PROSITE-ProRule" id="PRU10007"/>
    </source>
</evidence>
<evidence type="ECO:0000256" key="2">
    <source>
        <dbReference type="ARBA" id="ARBA00023002"/>
    </source>
</evidence>
<gene>
    <name evidence="6" type="ORF">D9758_004301</name>
</gene>
<dbReference type="Pfam" id="PF00171">
    <property type="entry name" value="Aldedh"/>
    <property type="match status" value="1"/>
</dbReference>
<evidence type="ECO:0000313" key="7">
    <source>
        <dbReference type="Proteomes" id="UP000559256"/>
    </source>
</evidence>
<dbReference type="InterPro" id="IPR016160">
    <property type="entry name" value="Ald_DH_CS_CYS"/>
</dbReference>
<dbReference type="GO" id="GO:0016620">
    <property type="term" value="F:oxidoreductase activity, acting on the aldehyde or oxo group of donors, NAD or NADP as acceptor"/>
    <property type="evidence" value="ECO:0007669"/>
    <property type="project" value="InterPro"/>
</dbReference>
<sequence>MTTDVFKLSLDKDTYKGTVSVSTGLFIDGKFVKPVEGGTIDVLNPATGKVITTVSGGSDKDVDLAVDAATKAYKTSWGLKVPGSTRGQMLLKLASLVEQNIEEFAALESMNNGKIFPSTKAEVTNAVALFRYYAGWADKVHGKTIETTENKMAYTRHEPFGAVAAIIPWNSPFYMLSFKIGPALATGNTIVLKPSEITPLTALKFAGLVNEAGFPPGVVNIVNGYGSTVGAALASHPLIRKIAFTGSTLTGRKILEASAKSNLKVVSLELGGKSPVVVFDDADVEQAVKWIAGGIFNNMGQTCIAGSRIFVQEGVYDSFVKGLADYARNMQTQTGDPFAKGTVHGPQISETQFKRVMSYISSGKSDGANVVVGGEQHGSEGFFIKPTLFTECTQDMKFVKEEIFGPVAAVMRFKSEEEVLEKANDTTYGLGAGVFTQNSSRAIRVAHAFEAGSTFW</sequence>
<dbReference type="AlphaFoldDB" id="A0A8H5LVW7"/>
<dbReference type="InterPro" id="IPR016162">
    <property type="entry name" value="Ald_DH_N"/>
</dbReference>
<dbReference type="Gene3D" id="3.40.605.10">
    <property type="entry name" value="Aldehyde Dehydrogenase, Chain A, domain 1"/>
    <property type="match status" value="1"/>
</dbReference>
<accession>A0A8H5LVW7</accession>
<comment type="caution">
    <text evidence="6">The sequence shown here is derived from an EMBL/GenBank/DDBJ whole genome shotgun (WGS) entry which is preliminary data.</text>
</comment>
<dbReference type="Proteomes" id="UP000559256">
    <property type="component" value="Unassembled WGS sequence"/>
</dbReference>
<dbReference type="SUPFAM" id="SSF53720">
    <property type="entry name" value="ALDH-like"/>
    <property type="match status" value="1"/>
</dbReference>
<dbReference type="InterPro" id="IPR015590">
    <property type="entry name" value="Aldehyde_DH_dom"/>
</dbReference>
<dbReference type="EMBL" id="JAACJM010000009">
    <property type="protein sequence ID" value="KAF5371271.1"/>
    <property type="molecule type" value="Genomic_DNA"/>
</dbReference>
<evidence type="ECO:0000256" key="1">
    <source>
        <dbReference type="ARBA" id="ARBA00009986"/>
    </source>
</evidence>
<protein>
    <recommendedName>
        <fullName evidence="5">Aldehyde dehydrogenase domain-containing protein</fullName>
    </recommendedName>
</protein>
<keyword evidence="2 4" id="KW-0560">Oxidoreductase</keyword>
<dbReference type="OrthoDB" id="310895at2759"/>
<comment type="similarity">
    <text evidence="1 4">Belongs to the aldehyde dehydrogenase family.</text>
</comment>
<organism evidence="6 7">
    <name type="scientific">Tetrapyrgos nigripes</name>
    <dbReference type="NCBI Taxonomy" id="182062"/>
    <lineage>
        <taxon>Eukaryota</taxon>
        <taxon>Fungi</taxon>
        <taxon>Dikarya</taxon>
        <taxon>Basidiomycota</taxon>
        <taxon>Agaricomycotina</taxon>
        <taxon>Agaricomycetes</taxon>
        <taxon>Agaricomycetidae</taxon>
        <taxon>Agaricales</taxon>
        <taxon>Marasmiineae</taxon>
        <taxon>Marasmiaceae</taxon>
        <taxon>Tetrapyrgos</taxon>
    </lineage>
</organism>
<name>A0A8H5LVW7_9AGAR</name>
<reference evidence="6 7" key="1">
    <citation type="journal article" date="2020" name="ISME J.">
        <title>Uncovering the hidden diversity of litter-decomposition mechanisms in mushroom-forming fungi.</title>
        <authorList>
            <person name="Floudas D."/>
            <person name="Bentzer J."/>
            <person name="Ahren D."/>
            <person name="Johansson T."/>
            <person name="Persson P."/>
            <person name="Tunlid A."/>
        </authorList>
    </citation>
    <scope>NUCLEOTIDE SEQUENCE [LARGE SCALE GENOMIC DNA]</scope>
    <source>
        <strain evidence="6 7">CBS 291.85</strain>
    </source>
</reference>
<feature type="domain" description="Aldehyde dehydrogenase" evidence="5">
    <location>
        <begin position="35"/>
        <end position="454"/>
    </location>
</feature>
<evidence type="ECO:0000313" key="6">
    <source>
        <dbReference type="EMBL" id="KAF5371271.1"/>
    </source>
</evidence>
<feature type="active site" evidence="3">
    <location>
        <position position="269"/>
    </location>
</feature>
<dbReference type="PROSITE" id="PS00070">
    <property type="entry name" value="ALDEHYDE_DEHYDR_CYS"/>
    <property type="match status" value="1"/>
</dbReference>
<evidence type="ECO:0000256" key="4">
    <source>
        <dbReference type="RuleBase" id="RU003345"/>
    </source>
</evidence>
<dbReference type="PANTHER" id="PTHR11699">
    <property type="entry name" value="ALDEHYDE DEHYDROGENASE-RELATED"/>
    <property type="match status" value="1"/>
</dbReference>
<dbReference type="InterPro" id="IPR029510">
    <property type="entry name" value="Ald_DH_CS_GLU"/>
</dbReference>
<dbReference type="InterPro" id="IPR016161">
    <property type="entry name" value="Ald_DH/histidinol_DH"/>
</dbReference>
<dbReference type="Gene3D" id="3.40.309.10">
    <property type="entry name" value="Aldehyde Dehydrogenase, Chain A, domain 2"/>
    <property type="match status" value="1"/>
</dbReference>